<evidence type="ECO:0000256" key="1">
    <source>
        <dbReference type="SAM" id="MobiDB-lite"/>
    </source>
</evidence>
<feature type="region of interest" description="Disordered" evidence="1">
    <location>
        <begin position="1"/>
        <end position="39"/>
    </location>
</feature>
<organism evidence="4 5">
    <name type="scientific">Occultella gossypii</name>
    <dbReference type="NCBI Taxonomy" id="2800820"/>
    <lineage>
        <taxon>Bacteria</taxon>
        <taxon>Bacillati</taxon>
        <taxon>Actinomycetota</taxon>
        <taxon>Actinomycetes</taxon>
        <taxon>Micrococcales</taxon>
        <taxon>Ruaniaceae</taxon>
        <taxon>Occultella</taxon>
    </lineage>
</organism>
<dbReference type="Proteomes" id="UP000826651">
    <property type="component" value="Unassembled WGS sequence"/>
</dbReference>
<reference evidence="4 5" key="1">
    <citation type="submission" date="2021-04" db="EMBL/GenBank/DDBJ databases">
        <title>Ruania sp. nov., isolated from sandy soil of mangrove forest.</title>
        <authorList>
            <person name="Ge X."/>
            <person name="Huang R."/>
            <person name="Liu W."/>
        </authorList>
    </citation>
    <scope>NUCLEOTIDE SEQUENCE [LARGE SCALE GENOMIC DNA]</scope>
    <source>
        <strain evidence="4 5">N2-46</strain>
    </source>
</reference>
<dbReference type="InterPro" id="IPR002372">
    <property type="entry name" value="PQQ_rpt_dom"/>
</dbReference>
<accession>A0ABS7SJI2</accession>
<name>A0ABS7SJI2_9MICO</name>
<sequence>MGRGAAEEFVLDFDEPDPGPDGTEEPRGPAGRRRKHRGRPRPLALWAGVAVLLVVAGILVAPPPPGPSWGVSPGWSSAPVQQWTVPLAVPAGDRTWMSVQEDHVLVVGEGRVDAYDRADGTRRWAATDMGQCVLAATTPVCVWGSGADARVSVVGEDGAVREVALPGVVAATLHRGDLVALTEDAAGGYELTLHAHLDPAALRWTTAVEVPDEQLGGAPPDILARDDLLLVTTGGLYRASSGEQIPGSWASQRRDSPLVSWDSGGAQQILPGTDGLLDLPGRGWPALIDDGSPPAVAIVQSERGDVAAVAGDGQVRWRAPSGYPFARLDGVILIGGPEDISARATDSGDLLWTRPENFHCPCRGDSSGLLLHAFGPEGVRTGSRLIGLRIADGEVLWELPLADSALVADVDDAFAVLSDQQLTLYSRN</sequence>
<evidence type="ECO:0000313" key="5">
    <source>
        <dbReference type="Proteomes" id="UP000826651"/>
    </source>
</evidence>
<dbReference type="Pfam" id="PF13360">
    <property type="entry name" value="PQQ_2"/>
    <property type="match status" value="1"/>
</dbReference>
<keyword evidence="5" id="KW-1185">Reference proteome</keyword>
<gene>
    <name evidence="4" type="ORF">KCQ71_25115</name>
</gene>
<keyword evidence="2" id="KW-0812">Transmembrane</keyword>
<evidence type="ECO:0000259" key="3">
    <source>
        <dbReference type="Pfam" id="PF13360"/>
    </source>
</evidence>
<comment type="caution">
    <text evidence="4">The sequence shown here is derived from an EMBL/GenBank/DDBJ whole genome shotgun (WGS) entry which is preliminary data.</text>
</comment>
<protein>
    <recommendedName>
        <fullName evidence="3">Pyrrolo-quinoline quinone repeat domain-containing protein</fullName>
    </recommendedName>
</protein>
<dbReference type="RefSeq" id="WP_223411446.1">
    <property type="nucleotide sequence ID" value="NZ_JAGSHT010000028.1"/>
</dbReference>
<evidence type="ECO:0000256" key="2">
    <source>
        <dbReference type="SAM" id="Phobius"/>
    </source>
</evidence>
<feature type="domain" description="Pyrrolo-quinoline quinone repeat" evidence="3">
    <location>
        <begin position="297"/>
        <end position="404"/>
    </location>
</feature>
<feature type="compositionally biased region" description="Basic residues" evidence="1">
    <location>
        <begin position="30"/>
        <end position="39"/>
    </location>
</feature>
<keyword evidence="2" id="KW-0472">Membrane</keyword>
<evidence type="ECO:0000313" key="4">
    <source>
        <dbReference type="EMBL" id="MBZ2199448.1"/>
    </source>
</evidence>
<dbReference type="EMBL" id="JAGSHT010000028">
    <property type="protein sequence ID" value="MBZ2199448.1"/>
    <property type="molecule type" value="Genomic_DNA"/>
</dbReference>
<keyword evidence="2" id="KW-1133">Transmembrane helix</keyword>
<feature type="transmembrane region" description="Helical" evidence="2">
    <location>
        <begin position="43"/>
        <end position="61"/>
    </location>
</feature>
<proteinExistence type="predicted"/>
<feature type="compositionally biased region" description="Acidic residues" evidence="1">
    <location>
        <begin position="9"/>
        <end position="18"/>
    </location>
</feature>